<dbReference type="Proteomes" id="UP000001038">
    <property type="component" value="Chromosome 9"/>
</dbReference>
<dbReference type="Bgee" id="ENSORLG00000028588">
    <property type="expression patterns" value="Expressed in brain and 15 other cell types or tissues"/>
</dbReference>
<dbReference type="STRING" id="8090.ENSORLP00000027136"/>
<feature type="region of interest" description="Disordered" evidence="1">
    <location>
        <begin position="144"/>
        <end position="171"/>
    </location>
</feature>
<protein>
    <recommendedName>
        <fullName evidence="4">PAXX non-homologous end joining factor</fullName>
    </recommendedName>
</protein>
<dbReference type="InterPro" id="IPR027873">
    <property type="entry name" value="PAXX"/>
</dbReference>
<dbReference type="GO" id="GO:0005634">
    <property type="term" value="C:nucleus"/>
    <property type="evidence" value="ECO:0000318"/>
    <property type="project" value="GO_Central"/>
</dbReference>
<dbReference type="GO" id="GO:0035861">
    <property type="term" value="C:site of double-strand break"/>
    <property type="evidence" value="ECO:0000318"/>
    <property type="project" value="GO_Central"/>
</dbReference>
<dbReference type="AlphaFoldDB" id="A0A3B3H5K0"/>
<dbReference type="GO" id="GO:0070419">
    <property type="term" value="C:nonhomologous end joining complex"/>
    <property type="evidence" value="ECO:0000318"/>
    <property type="project" value="GO_Central"/>
</dbReference>
<keyword evidence="3" id="KW-1185">Reference proteome</keyword>
<evidence type="ECO:0000313" key="2">
    <source>
        <dbReference type="Ensembl" id="ENSORLP00000027136.1"/>
    </source>
</evidence>
<evidence type="ECO:0008006" key="4">
    <source>
        <dbReference type="Google" id="ProtNLM"/>
    </source>
</evidence>
<dbReference type="PANTHER" id="PTHR28586:SF1">
    <property type="entry name" value="PROTEIN PAXX"/>
    <property type="match status" value="1"/>
</dbReference>
<dbReference type="Pfam" id="PF15384">
    <property type="entry name" value="PAXX"/>
    <property type="match status" value="1"/>
</dbReference>
<reference evidence="2" key="2">
    <citation type="submission" date="2025-08" db="UniProtKB">
        <authorList>
            <consortium name="Ensembl"/>
        </authorList>
    </citation>
    <scope>IDENTIFICATION</scope>
    <source>
        <strain evidence="2">Hd-rR</strain>
    </source>
</reference>
<dbReference type="GeneTree" id="ENSGT00940000174976"/>
<name>A0A3B3H5K0_ORYLA</name>
<evidence type="ECO:0000313" key="3">
    <source>
        <dbReference type="Proteomes" id="UP000001038"/>
    </source>
</evidence>
<organism evidence="2 3">
    <name type="scientific">Oryzias latipes</name>
    <name type="common">Japanese rice fish</name>
    <name type="synonym">Japanese killifish</name>
    <dbReference type="NCBI Taxonomy" id="8090"/>
    <lineage>
        <taxon>Eukaryota</taxon>
        <taxon>Metazoa</taxon>
        <taxon>Chordata</taxon>
        <taxon>Craniata</taxon>
        <taxon>Vertebrata</taxon>
        <taxon>Euteleostomi</taxon>
        <taxon>Actinopterygii</taxon>
        <taxon>Neopterygii</taxon>
        <taxon>Teleostei</taxon>
        <taxon>Neoteleostei</taxon>
        <taxon>Acanthomorphata</taxon>
        <taxon>Ovalentaria</taxon>
        <taxon>Atherinomorphae</taxon>
        <taxon>Beloniformes</taxon>
        <taxon>Adrianichthyidae</taxon>
        <taxon>Oryziinae</taxon>
        <taxon>Oryzias</taxon>
    </lineage>
</organism>
<dbReference type="Ensembl" id="ENSORLT00000046277.1">
    <property type="protein sequence ID" value="ENSORLP00000027136.1"/>
    <property type="gene ID" value="ENSORLG00000028588.1"/>
</dbReference>
<accession>A0A3B3H5K0</accession>
<dbReference type="PANTHER" id="PTHR28586">
    <property type="entry name" value="PROTEIN PAXX"/>
    <property type="match status" value="1"/>
</dbReference>
<dbReference type="GO" id="GO:0006303">
    <property type="term" value="P:double-strand break repair via nonhomologous end joining"/>
    <property type="evidence" value="ECO:0000318"/>
    <property type="project" value="GO_Central"/>
</dbReference>
<dbReference type="GO" id="GO:0060090">
    <property type="term" value="F:molecular adaptor activity"/>
    <property type="evidence" value="ECO:0000318"/>
    <property type="project" value="GO_Central"/>
</dbReference>
<reference evidence="2" key="3">
    <citation type="submission" date="2025-09" db="UniProtKB">
        <authorList>
            <consortium name="Ensembl"/>
        </authorList>
    </citation>
    <scope>IDENTIFICATION</scope>
    <source>
        <strain evidence="2">Hd-rR</strain>
    </source>
</reference>
<evidence type="ECO:0000256" key="1">
    <source>
        <dbReference type="SAM" id="MobiDB-lite"/>
    </source>
</evidence>
<sequence>VNETHEEENSRQLLFQSNLLVRELDWRLFSKHGLFKAGEAQCWTPPLTAMMSCSLTDAESVWRSELSEDALTQQVSWPSNLASCRSGDVTAVVHGATADIHVGADSREPALTLPRMEGPQATEELRELLFSMADRLAQQGRDPFLWNPEKSHRHVSPLDHGNTKTRLPGASLINPGTKKKLQATGVAFDDASED</sequence>
<proteinExistence type="predicted"/>
<dbReference type="FunCoup" id="A0A3B3H5K0">
    <property type="interactions" value="524"/>
</dbReference>
<reference evidence="2 3" key="1">
    <citation type="journal article" date="2007" name="Nature">
        <title>The medaka draft genome and insights into vertebrate genome evolution.</title>
        <authorList>
            <person name="Kasahara M."/>
            <person name="Naruse K."/>
            <person name="Sasaki S."/>
            <person name="Nakatani Y."/>
            <person name="Qu W."/>
            <person name="Ahsan B."/>
            <person name="Yamada T."/>
            <person name="Nagayasu Y."/>
            <person name="Doi K."/>
            <person name="Kasai Y."/>
            <person name="Jindo T."/>
            <person name="Kobayashi D."/>
            <person name="Shimada A."/>
            <person name="Toyoda A."/>
            <person name="Kuroki Y."/>
            <person name="Fujiyama A."/>
            <person name="Sasaki T."/>
            <person name="Shimizu A."/>
            <person name="Asakawa S."/>
            <person name="Shimizu N."/>
            <person name="Hashimoto S."/>
            <person name="Yang J."/>
            <person name="Lee Y."/>
            <person name="Matsushima K."/>
            <person name="Sugano S."/>
            <person name="Sakaizumi M."/>
            <person name="Narita T."/>
            <person name="Ohishi K."/>
            <person name="Haga S."/>
            <person name="Ohta F."/>
            <person name="Nomoto H."/>
            <person name="Nogata K."/>
            <person name="Morishita T."/>
            <person name="Endo T."/>
            <person name="Shin-I T."/>
            <person name="Takeda H."/>
            <person name="Morishita S."/>
            <person name="Kohara Y."/>
        </authorList>
    </citation>
    <scope>NUCLEOTIDE SEQUENCE [LARGE SCALE GENOMIC DNA]</scope>
    <source>
        <strain evidence="2 3">Hd-rR</strain>
    </source>
</reference>
<dbReference type="InParanoid" id="A0A3B3H5K0"/>